<protein>
    <recommendedName>
        <fullName evidence="2">Potassium channel domain-containing protein</fullName>
    </recommendedName>
</protein>
<sequence length="158" mass="16995">MLTALQHLAVVAGLVALYYLIPLGDGSSVARLGVAAALFMLGVLVLVWVFGRHTIAVAHHDKKARLRTLLLIVYVVTIFFALGYLMVATIDPAQFAGLRTRTDALYFTVSTIATVGFGDVHAVGQLARALVATQIIFDLVILASLVGAYRAAMIREDR</sequence>
<feature type="transmembrane region" description="Helical" evidence="1">
    <location>
        <begin position="30"/>
        <end position="50"/>
    </location>
</feature>
<evidence type="ECO:0000313" key="3">
    <source>
        <dbReference type="EMBL" id="MBB5078573.1"/>
    </source>
</evidence>
<keyword evidence="1" id="KW-0812">Transmembrane</keyword>
<dbReference type="AlphaFoldDB" id="A0A7W8A5C4"/>
<reference evidence="3 4" key="1">
    <citation type="submission" date="2020-08" db="EMBL/GenBank/DDBJ databases">
        <title>Genomic Encyclopedia of Type Strains, Phase IV (KMG-IV): sequencing the most valuable type-strain genomes for metagenomic binning, comparative biology and taxonomic classification.</title>
        <authorList>
            <person name="Goeker M."/>
        </authorList>
    </citation>
    <scope>NUCLEOTIDE SEQUENCE [LARGE SCALE GENOMIC DNA]</scope>
    <source>
        <strain evidence="3 4">DSM 45385</strain>
    </source>
</reference>
<evidence type="ECO:0000313" key="4">
    <source>
        <dbReference type="Proteomes" id="UP000568380"/>
    </source>
</evidence>
<dbReference type="Pfam" id="PF07885">
    <property type="entry name" value="Ion_trans_2"/>
    <property type="match status" value="1"/>
</dbReference>
<feature type="transmembrane region" description="Helical" evidence="1">
    <location>
        <begin position="7"/>
        <end position="24"/>
    </location>
</feature>
<accession>A0A7W8A5C4</accession>
<dbReference type="Gene3D" id="1.10.287.70">
    <property type="match status" value="1"/>
</dbReference>
<organism evidence="3 4">
    <name type="scientific">Nonomuraea endophytica</name>
    <dbReference type="NCBI Taxonomy" id="714136"/>
    <lineage>
        <taxon>Bacteria</taxon>
        <taxon>Bacillati</taxon>
        <taxon>Actinomycetota</taxon>
        <taxon>Actinomycetes</taxon>
        <taxon>Streptosporangiales</taxon>
        <taxon>Streptosporangiaceae</taxon>
        <taxon>Nonomuraea</taxon>
    </lineage>
</organism>
<gene>
    <name evidence="3" type="ORF">HNR40_004059</name>
</gene>
<dbReference type="InterPro" id="IPR013099">
    <property type="entry name" value="K_chnl_dom"/>
</dbReference>
<dbReference type="SUPFAM" id="SSF81324">
    <property type="entry name" value="Voltage-gated potassium channels"/>
    <property type="match status" value="1"/>
</dbReference>
<evidence type="ECO:0000256" key="1">
    <source>
        <dbReference type="SAM" id="Phobius"/>
    </source>
</evidence>
<dbReference type="Proteomes" id="UP000568380">
    <property type="component" value="Unassembled WGS sequence"/>
</dbReference>
<keyword evidence="4" id="KW-1185">Reference proteome</keyword>
<feature type="transmembrane region" description="Helical" evidence="1">
    <location>
        <begin position="71"/>
        <end position="90"/>
    </location>
</feature>
<keyword evidence="1" id="KW-1133">Transmembrane helix</keyword>
<feature type="domain" description="Potassium channel" evidence="2">
    <location>
        <begin position="75"/>
        <end position="150"/>
    </location>
</feature>
<keyword evidence="1" id="KW-0472">Membrane</keyword>
<feature type="transmembrane region" description="Helical" evidence="1">
    <location>
        <begin position="126"/>
        <end position="149"/>
    </location>
</feature>
<proteinExistence type="predicted"/>
<dbReference type="EMBL" id="JACHIN010000005">
    <property type="protein sequence ID" value="MBB5078573.1"/>
    <property type="molecule type" value="Genomic_DNA"/>
</dbReference>
<name>A0A7W8A5C4_9ACTN</name>
<comment type="caution">
    <text evidence="3">The sequence shown here is derived from an EMBL/GenBank/DDBJ whole genome shotgun (WGS) entry which is preliminary data.</text>
</comment>
<evidence type="ECO:0000259" key="2">
    <source>
        <dbReference type="Pfam" id="PF07885"/>
    </source>
</evidence>